<dbReference type="VEuPathDB" id="VectorBase:GAUT008924"/>
<evidence type="ECO:0000256" key="2">
    <source>
        <dbReference type="ARBA" id="ARBA00008779"/>
    </source>
</evidence>
<comment type="similarity">
    <text evidence="2">Belongs to the sulfatase family.</text>
</comment>
<dbReference type="Pfam" id="PF00884">
    <property type="entry name" value="Sulfatase"/>
    <property type="match status" value="1"/>
</dbReference>
<dbReference type="GO" id="GO:0046872">
    <property type="term" value="F:metal ion binding"/>
    <property type="evidence" value="ECO:0007669"/>
    <property type="project" value="UniProtKB-KW"/>
</dbReference>
<keyword evidence="6" id="KW-0732">Signal</keyword>
<dbReference type="PANTHER" id="PTHR10342:SF264">
    <property type="entry name" value="MIP05773P-RELATED"/>
    <property type="match status" value="1"/>
</dbReference>
<feature type="chain" id="PRO_5008398642" description="Sulfatase N-terminal domain-containing protein" evidence="6">
    <location>
        <begin position="24"/>
        <end position="331"/>
    </location>
</feature>
<evidence type="ECO:0000256" key="4">
    <source>
        <dbReference type="ARBA" id="ARBA00022837"/>
    </source>
</evidence>
<evidence type="ECO:0000313" key="9">
    <source>
        <dbReference type="Proteomes" id="UP000078200"/>
    </source>
</evidence>
<evidence type="ECO:0000256" key="5">
    <source>
        <dbReference type="ARBA" id="ARBA00023180"/>
    </source>
</evidence>
<dbReference type="Gene3D" id="3.30.1120.10">
    <property type="match status" value="1"/>
</dbReference>
<keyword evidence="3" id="KW-0479">Metal-binding</keyword>
<evidence type="ECO:0000313" key="8">
    <source>
        <dbReference type="EnsemblMetazoa" id="GAUT008924-PA"/>
    </source>
</evidence>
<comment type="cofactor">
    <cofactor evidence="1">
        <name>Ca(2+)</name>
        <dbReference type="ChEBI" id="CHEBI:29108"/>
    </cofactor>
</comment>
<dbReference type="Proteomes" id="UP000078200">
    <property type="component" value="Unassembled WGS sequence"/>
</dbReference>
<dbReference type="EnsemblMetazoa" id="GAUT008924-RA">
    <property type="protein sequence ID" value="GAUT008924-PA"/>
    <property type="gene ID" value="GAUT008924"/>
</dbReference>
<feature type="domain" description="Sulfatase N-terminal" evidence="7">
    <location>
        <begin position="42"/>
        <end position="108"/>
    </location>
</feature>
<keyword evidence="5" id="KW-0325">Glycoprotein</keyword>
<protein>
    <recommendedName>
        <fullName evidence="7">Sulfatase N-terminal domain-containing protein</fullName>
    </recommendedName>
</protein>
<dbReference type="STRING" id="7395.A0A1A9UM25"/>
<evidence type="ECO:0000259" key="7">
    <source>
        <dbReference type="Pfam" id="PF00884"/>
    </source>
</evidence>
<keyword evidence="9" id="KW-1185">Reference proteome</keyword>
<dbReference type="InterPro" id="IPR017850">
    <property type="entry name" value="Alkaline_phosphatase_core_sf"/>
</dbReference>
<dbReference type="GO" id="GO:0008484">
    <property type="term" value="F:sulfuric ester hydrolase activity"/>
    <property type="evidence" value="ECO:0007669"/>
    <property type="project" value="InterPro"/>
</dbReference>
<dbReference type="InterPro" id="IPR047115">
    <property type="entry name" value="ARSB"/>
</dbReference>
<proteinExistence type="inferred from homology"/>
<evidence type="ECO:0000256" key="1">
    <source>
        <dbReference type="ARBA" id="ARBA00001913"/>
    </source>
</evidence>
<name>A0A1A9UM25_GLOAU</name>
<evidence type="ECO:0000256" key="6">
    <source>
        <dbReference type="SAM" id="SignalP"/>
    </source>
</evidence>
<dbReference type="SUPFAM" id="SSF53649">
    <property type="entry name" value="Alkaline phosphatase-like"/>
    <property type="match status" value="1"/>
</dbReference>
<reference evidence="8" key="1">
    <citation type="submission" date="2020-05" db="UniProtKB">
        <authorList>
            <consortium name="EnsemblMetazoa"/>
        </authorList>
    </citation>
    <scope>IDENTIFICATION</scope>
    <source>
        <strain evidence="8">TTRI</strain>
    </source>
</reference>
<evidence type="ECO:0000256" key="3">
    <source>
        <dbReference type="ARBA" id="ARBA00022723"/>
    </source>
</evidence>
<keyword evidence="4" id="KW-0106">Calcium</keyword>
<dbReference type="PANTHER" id="PTHR10342">
    <property type="entry name" value="ARYLSULFATASE"/>
    <property type="match status" value="1"/>
</dbReference>
<dbReference type="AlphaFoldDB" id="A0A1A9UM25"/>
<feature type="signal peptide" evidence="6">
    <location>
        <begin position="1"/>
        <end position="23"/>
    </location>
</feature>
<sequence>MPCRSGCLCFFVISFLLVSPTKNIGIRKSVYQFQKSKQNTKPNIVIILIDDMGYNDLSFHVSTQILTPNMDSLAYNGIILNRHYVPNLCTLWRSALLTGKYPIHTGMISRLDESVSKTMEALAKKGILDNTIVLSYSDNGAPTVGLYVNTDSNYPFRGQKESPWECGIRSTSFLWCSLLKQRHFLTHQVMHAIDWFPNLAVAVGIKLLNNLHLDGINLRPSLNDKHLPRRVLHVLDDIFGYTSYIRDNYKYVSARVHSSQMETLSQQVNEFRRQATLSAQIATADTRSDPKRFNGNWQWWYSSAGPKSTFRLFQINSSDLPIKILRCKSFI</sequence>
<dbReference type="Gene3D" id="3.40.720.10">
    <property type="entry name" value="Alkaline Phosphatase, subunit A"/>
    <property type="match status" value="2"/>
</dbReference>
<dbReference type="InterPro" id="IPR000917">
    <property type="entry name" value="Sulfatase_N"/>
</dbReference>
<organism evidence="8 9">
    <name type="scientific">Glossina austeni</name>
    <name type="common">Savannah tsetse fly</name>
    <dbReference type="NCBI Taxonomy" id="7395"/>
    <lineage>
        <taxon>Eukaryota</taxon>
        <taxon>Metazoa</taxon>
        <taxon>Ecdysozoa</taxon>
        <taxon>Arthropoda</taxon>
        <taxon>Hexapoda</taxon>
        <taxon>Insecta</taxon>
        <taxon>Pterygota</taxon>
        <taxon>Neoptera</taxon>
        <taxon>Endopterygota</taxon>
        <taxon>Diptera</taxon>
        <taxon>Brachycera</taxon>
        <taxon>Muscomorpha</taxon>
        <taxon>Hippoboscoidea</taxon>
        <taxon>Glossinidae</taxon>
        <taxon>Glossina</taxon>
    </lineage>
</organism>
<accession>A0A1A9UM25</accession>